<accession>A0A6A5XIQ8</accession>
<sequence length="125" mass="13644">MVAILCPLELQSTPPLHPTRLSDSASRSFFSLTASTTLPIRSPGLRLLHCAAVFPLIMSALAFKVASPPARDHSQGTAKALDFTCTWTAKRVYCLRARQPQLPSTIPHHPASVFTAHRIPVHLLL</sequence>
<evidence type="ECO:0000313" key="1">
    <source>
        <dbReference type="EMBL" id="KAF2012194.1"/>
    </source>
</evidence>
<dbReference type="AlphaFoldDB" id="A0A6A5XIQ8"/>
<dbReference type="EMBL" id="ML978073">
    <property type="protein sequence ID" value="KAF2012194.1"/>
    <property type="molecule type" value="Genomic_DNA"/>
</dbReference>
<keyword evidence="2" id="KW-1185">Reference proteome</keyword>
<protein>
    <submittedName>
        <fullName evidence="1">Uncharacterized protein</fullName>
    </submittedName>
</protein>
<dbReference type="GeneID" id="54279996"/>
<dbReference type="Proteomes" id="UP000799778">
    <property type="component" value="Unassembled WGS sequence"/>
</dbReference>
<organism evidence="1 2">
    <name type="scientific">Aaosphaeria arxii CBS 175.79</name>
    <dbReference type="NCBI Taxonomy" id="1450172"/>
    <lineage>
        <taxon>Eukaryota</taxon>
        <taxon>Fungi</taxon>
        <taxon>Dikarya</taxon>
        <taxon>Ascomycota</taxon>
        <taxon>Pezizomycotina</taxon>
        <taxon>Dothideomycetes</taxon>
        <taxon>Pleosporomycetidae</taxon>
        <taxon>Pleosporales</taxon>
        <taxon>Pleosporales incertae sedis</taxon>
        <taxon>Aaosphaeria</taxon>
    </lineage>
</organism>
<proteinExistence type="predicted"/>
<dbReference type="RefSeq" id="XP_033380533.1">
    <property type="nucleotide sequence ID" value="XM_033522599.1"/>
</dbReference>
<name>A0A6A5XIQ8_9PLEO</name>
<reference evidence="1" key="1">
    <citation type="journal article" date="2020" name="Stud. Mycol.">
        <title>101 Dothideomycetes genomes: a test case for predicting lifestyles and emergence of pathogens.</title>
        <authorList>
            <person name="Haridas S."/>
            <person name="Albert R."/>
            <person name="Binder M."/>
            <person name="Bloem J."/>
            <person name="Labutti K."/>
            <person name="Salamov A."/>
            <person name="Andreopoulos B."/>
            <person name="Baker S."/>
            <person name="Barry K."/>
            <person name="Bills G."/>
            <person name="Bluhm B."/>
            <person name="Cannon C."/>
            <person name="Castanera R."/>
            <person name="Culley D."/>
            <person name="Daum C."/>
            <person name="Ezra D."/>
            <person name="Gonzalez J."/>
            <person name="Henrissat B."/>
            <person name="Kuo A."/>
            <person name="Liang C."/>
            <person name="Lipzen A."/>
            <person name="Lutzoni F."/>
            <person name="Magnuson J."/>
            <person name="Mondo S."/>
            <person name="Nolan M."/>
            <person name="Ohm R."/>
            <person name="Pangilinan J."/>
            <person name="Park H.-J."/>
            <person name="Ramirez L."/>
            <person name="Alfaro M."/>
            <person name="Sun H."/>
            <person name="Tritt A."/>
            <person name="Yoshinaga Y."/>
            <person name="Zwiers L.-H."/>
            <person name="Turgeon B."/>
            <person name="Goodwin S."/>
            <person name="Spatafora J."/>
            <person name="Crous P."/>
            <person name="Grigoriev I."/>
        </authorList>
    </citation>
    <scope>NUCLEOTIDE SEQUENCE</scope>
    <source>
        <strain evidence="1">CBS 175.79</strain>
    </source>
</reference>
<gene>
    <name evidence="1" type="ORF">BU24DRAFT_271934</name>
</gene>
<evidence type="ECO:0000313" key="2">
    <source>
        <dbReference type="Proteomes" id="UP000799778"/>
    </source>
</evidence>